<organism evidence="1 2">
    <name type="scientific">Paramecium octaurelia</name>
    <dbReference type="NCBI Taxonomy" id="43137"/>
    <lineage>
        <taxon>Eukaryota</taxon>
        <taxon>Sar</taxon>
        <taxon>Alveolata</taxon>
        <taxon>Ciliophora</taxon>
        <taxon>Intramacronucleata</taxon>
        <taxon>Oligohymenophorea</taxon>
        <taxon>Peniculida</taxon>
        <taxon>Parameciidae</taxon>
        <taxon>Paramecium</taxon>
    </lineage>
</organism>
<proteinExistence type="predicted"/>
<keyword evidence="2" id="KW-1185">Reference proteome</keyword>
<comment type="caution">
    <text evidence="1">The sequence shown here is derived from an EMBL/GenBank/DDBJ whole genome shotgun (WGS) entry which is preliminary data.</text>
</comment>
<accession>A0A8S1XXD9</accession>
<dbReference type="AlphaFoldDB" id="A0A8S1XXD9"/>
<dbReference type="EMBL" id="CAJJDP010000138">
    <property type="protein sequence ID" value="CAD8206251.1"/>
    <property type="molecule type" value="Genomic_DNA"/>
</dbReference>
<sequence length="130" mass="14945">MLNARSPSQGGTNLVQKVSNEIITNKVKINSISVLLPYNYTIHDIAELCFGFNSQIIDGHINKEGNLIIISTHYLNLITEFTKQDYLTQIEQKLNLRQYNQIINIIICIIQKAHLEGERISTNKTQHFYN</sequence>
<protein>
    <submittedName>
        <fullName evidence="1">Uncharacterized protein</fullName>
    </submittedName>
</protein>
<reference evidence="1" key="1">
    <citation type="submission" date="2021-01" db="EMBL/GenBank/DDBJ databases">
        <authorList>
            <consortium name="Genoscope - CEA"/>
            <person name="William W."/>
        </authorList>
    </citation>
    <scope>NUCLEOTIDE SEQUENCE</scope>
</reference>
<name>A0A8S1XXD9_PAROT</name>
<dbReference type="Proteomes" id="UP000683925">
    <property type="component" value="Unassembled WGS sequence"/>
</dbReference>
<evidence type="ECO:0000313" key="1">
    <source>
        <dbReference type="EMBL" id="CAD8206251.1"/>
    </source>
</evidence>
<gene>
    <name evidence="1" type="ORF">POCTA_138.1.T1370119</name>
</gene>
<evidence type="ECO:0000313" key="2">
    <source>
        <dbReference type="Proteomes" id="UP000683925"/>
    </source>
</evidence>